<feature type="region of interest" description="Disordered" evidence="1">
    <location>
        <begin position="154"/>
        <end position="178"/>
    </location>
</feature>
<reference evidence="3" key="2">
    <citation type="journal article" date="2023" name="Science">
        <title>Genomic signatures of disease resistance in endangered staghorn corals.</title>
        <authorList>
            <person name="Vollmer S.V."/>
            <person name="Selwyn J.D."/>
            <person name="Despard B.A."/>
            <person name="Roesel C.L."/>
        </authorList>
    </citation>
    <scope>NUCLEOTIDE SEQUENCE</scope>
    <source>
        <strain evidence="3">K2</strain>
    </source>
</reference>
<evidence type="ECO:0000259" key="2">
    <source>
        <dbReference type="Pfam" id="PF13843"/>
    </source>
</evidence>
<proteinExistence type="predicted"/>
<evidence type="ECO:0000256" key="1">
    <source>
        <dbReference type="SAM" id="MobiDB-lite"/>
    </source>
</evidence>
<dbReference type="AlphaFoldDB" id="A0AAD9Q9S8"/>
<organism evidence="3 4">
    <name type="scientific">Acropora cervicornis</name>
    <name type="common">Staghorn coral</name>
    <dbReference type="NCBI Taxonomy" id="6130"/>
    <lineage>
        <taxon>Eukaryota</taxon>
        <taxon>Metazoa</taxon>
        <taxon>Cnidaria</taxon>
        <taxon>Anthozoa</taxon>
        <taxon>Hexacorallia</taxon>
        <taxon>Scleractinia</taxon>
        <taxon>Astrocoeniina</taxon>
        <taxon>Acroporidae</taxon>
        <taxon>Acropora</taxon>
    </lineage>
</organism>
<gene>
    <name evidence="3" type="ORF">P5673_020848</name>
</gene>
<evidence type="ECO:0000313" key="3">
    <source>
        <dbReference type="EMBL" id="KAK2557001.1"/>
    </source>
</evidence>
<dbReference type="PANTHER" id="PTHR46599:SF3">
    <property type="entry name" value="PIGGYBAC TRANSPOSABLE ELEMENT-DERIVED PROTEIN 4"/>
    <property type="match status" value="1"/>
</dbReference>
<dbReference type="Proteomes" id="UP001249851">
    <property type="component" value="Unassembled WGS sequence"/>
</dbReference>
<dbReference type="Pfam" id="PF13843">
    <property type="entry name" value="DDE_Tnp_1_7"/>
    <property type="match status" value="1"/>
</dbReference>
<reference evidence="3" key="1">
    <citation type="journal article" date="2023" name="G3 (Bethesda)">
        <title>Whole genome assembly and annotation of the endangered Caribbean coral Acropora cervicornis.</title>
        <authorList>
            <person name="Selwyn J.D."/>
            <person name="Vollmer S.V."/>
        </authorList>
    </citation>
    <scope>NUCLEOTIDE SEQUENCE</scope>
    <source>
        <strain evidence="3">K2</strain>
    </source>
</reference>
<sequence length="353" mass="39681">MPLRGEGKIQSSTKLQGPLWKAQELADEAKGISQGEFRWRHFHELVATVWQHTKAVNFLSVVHPARETVQVTRSRRQREGGRIVHRLIQIDCPKLASEYGKFMGVVKFLEIAAYNPHILDGHVRQHEPQGSGKYDLHCSKKQIVMALIGNTKAPQITSGHKKKTSGGSTHEIPSREGNLCDLRKGFPAPLKNVKLSRGESLVMQKNGITACSWQYKKKVNFFTTNCQPNGQGTVQGRSRDSTLTDVNAPPCVSAYNKFMGGVDYADQKRGDYKIPVKSRRWYRYLAIFFIETAAVNAFILTHLSPNHAQTTQLKFRLELIDNVLGNYCSRKISAGVMEVVDGKTHFRIKGPIN</sequence>
<accession>A0AAD9Q9S8</accession>
<evidence type="ECO:0000313" key="4">
    <source>
        <dbReference type="Proteomes" id="UP001249851"/>
    </source>
</evidence>
<keyword evidence="4" id="KW-1185">Reference proteome</keyword>
<dbReference type="EMBL" id="JARQWQ010000052">
    <property type="protein sequence ID" value="KAK2557001.1"/>
    <property type="molecule type" value="Genomic_DNA"/>
</dbReference>
<name>A0AAD9Q9S8_ACRCE</name>
<dbReference type="InterPro" id="IPR029526">
    <property type="entry name" value="PGBD"/>
</dbReference>
<feature type="domain" description="PiggyBac transposable element-derived protein" evidence="2">
    <location>
        <begin position="183"/>
        <end position="298"/>
    </location>
</feature>
<comment type="caution">
    <text evidence="3">The sequence shown here is derived from an EMBL/GenBank/DDBJ whole genome shotgun (WGS) entry which is preliminary data.</text>
</comment>
<dbReference type="PANTHER" id="PTHR46599">
    <property type="entry name" value="PIGGYBAC TRANSPOSABLE ELEMENT-DERIVED PROTEIN 4"/>
    <property type="match status" value="1"/>
</dbReference>
<protein>
    <submittedName>
        <fullName evidence="3">PiggyBac transposable element-derived protein 2</fullName>
    </submittedName>
</protein>